<evidence type="ECO:0000256" key="7">
    <source>
        <dbReference type="ARBA" id="ARBA00023077"/>
    </source>
</evidence>
<keyword evidence="7 11" id="KW-0798">TonB box</keyword>
<evidence type="ECO:0000259" key="12">
    <source>
        <dbReference type="Pfam" id="PF00593"/>
    </source>
</evidence>
<dbReference type="EMBL" id="JAVRHS010000017">
    <property type="protein sequence ID" value="MDT0577098.1"/>
    <property type="molecule type" value="Genomic_DNA"/>
</dbReference>
<keyword evidence="6" id="KW-0406">Ion transport</keyword>
<protein>
    <submittedName>
        <fullName evidence="14">TonB-dependent receptor</fullName>
    </submittedName>
</protein>
<dbReference type="PANTHER" id="PTHR30069:SF53">
    <property type="entry name" value="COLICIN I RECEPTOR-RELATED"/>
    <property type="match status" value="1"/>
</dbReference>
<dbReference type="PANTHER" id="PTHR30069">
    <property type="entry name" value="TONB-DEPENDENT OUTER MEMBRANE RECEPTOR"/>
    <property type="match status" value="1"/>
</dbReference>
<name>A0ABU2ZM49_9SPHN</name>
<evidence type="ECO:0000313" key="14">
    <source>
        <dbReference type="EMBL" id="MDT0577098.1"/>
    </source>
</evidence>
<dbReference type="InterPro" id="IPR039426">
    <property type="entry name" value="TonB-dep_rcpt-like"/>
</dbReference>
<dbReference type="Gene3D" id="2.40.170.20">
    <property type="entry name" value="TonB-dependent receptor, beta-barrel domain"/>
    <property type="match status" value="1"/>
</dbReference>
<comment type="subcellular location">
    <subcellularLocation>
        <location evidence="1 10">Cell outer membrane</location>
        <topology evidence="1 10">Multi-pass membrane protein</topology>
    </subcellularLocation>
</comment>
<keyword evidence="15" id="KW-1185">Reference proteome</keyword>
<evidence type="ECO:0000256" key="9">
    <source>
        <dbReference type="ARBA" id="ARBA00023237"/>
    </source>
</evidence>
<dbReference type="InterPro" id="IPR012910">
    <property type="entry name" value="Plug_dom"/>
</dbReference>
<dbReference type="InterPro" id="IPR000531">
    <property type="entry name" value="Beta-barrel_TonB"/>
</dbReference>
<keyword evidence="2 10" id="KW-0813">Transport</keyword>
<keyword evidence="4 10" id="KW-0812">Transmembrane</keyword>
<keyword evidence="3 10" id="KW-1134">Transmembrane beta strand</keyword>
<keyword evidence="5" id="KW-0732">Signal</keyword>
<sequence length="624" mass="66739">MADGPIEERLITAPPATDRQGGANPGSIDIAVTANRTSRAISQVGASVTIVGEEEIINRQPTEVLDILRTVPGVTFTRNGGLGANAGVSIRGAQSDQTLVLIDGIRINDPASPGGGFNFGTLLAGNISRIEAVRGSQSVLYGSQAIGGVVNMLTREPTGELDAFARAEYGERDTAELVGNVSGRVGPVAASIGATYARTDGISAFSGGTEPDGFESLGFNGKIDVALADNVSLDLRGFYADGDTDIDGFGRDANIVSSREDLVGYAGLNAAFLHGRFRNRLGFGYTNIDRRNFDFDAGVETFDANGENRRYEYQGVFDTGDLAEFVFGAEREESELRTSSYGAPPAFADVWINSLYAQVNTTPLDGLSVTGGIRYDDHETFGSAITFSASGAYSPDNGDTVIRASYGEGFKAPALYQLFSEYGNAGLDPEEADSWDVGVTHSFLDGRAQAGVTYFKRDGMNEIVFLSCTDSLLPPCLVNDPPSGTYDNIARTRADGWEFGVSLRPVDEFDVSLSYSIIDAFDETTGNRLPRRARDTVSLIADYRMENGFGIGATILVVGDSFDNASNTNPLDGYALADVRVSYGVTDNIELFGRIENVTDEEYETVLDFSQPGRTVFGGVRYRM</sequence>
<evidence type="ECO:0000256" key="4">
    <source>
        <dbReference type="ARBA" id="ARBA00022692"/>
    </source>
</evidence>
<dbReference type="PROSITE" id="PS52016">
    <property type="entry name" value="TONB_DEPENDENT_REC_3"/>
    <property type="match status" value="1"/>
</dbReference>
<evidence type="ECO:0000259" key="13">
    <source>
        <dbReference type="Pfam" id="PF07715"/>
    </source>
</evidence>
<dbReference type="Pfam" id="PF07715">
    <property type="entry name" value="Plug"/>
    <property type="match status" value="1"/>
</dbReference>
<evidence type="ECO:0000256" key="6">
    <source>
        <dbReference type="ARBA" id="ARBA00023065"/>
    </source>
</evidence>
<comment type="caution">
    <text evidence="14">The sequence shown here is derived from an EMBL/GenBank/DDBJ whole genome shotgun (WGS) entry which is preliminary data.</text>
</comment>
<feature type="domain" description="TonB-dependent receptor-like beta-barrel" evidence="12">
    <location>
        <begin position="197"/>
        <end position="598"/>
    </location>
</feature>
<evidence type="ECO:0000256" key="10">
    <source>
        <dbReference type="PROSITE-ProRule" id="PRU01360"/>
    </source>
</evidence>
<evidence type="ECO:0000256" key="2">
    <source>
        <dbReference type="ARBA" id="ARBA00022448"/>
    </source>
</evidence>
<comment type="similarity">
    <text evidence="10 11">Belongs to the TonB-dependent receptor family.</text>
</comment>
<evidence type="ECO:0000313" key="15">
    <source>
        <dbReference type="Proteomes" id="UP001259803"/>
    </source>
</evidence>
<dbReference type="RefSeq" id="WP_311341673.1">
    <property type="nucleotide sequence ID" value="NZ_JAVRHS010000017.1"/>
</dbReference>
<keyword evidence="14" id="KW-0675">Receptor</keyword>
<dbReference type="CDD" id="cd01347">
    <property type="entry name" value="ligand_gated_channel"/>
    <property type="match status" value="1"/>
</dbReference>
<evidence type="ECO:0000256" key="3">
    <source>
        <dbReference type="ARBA" id="ARBA00022452"/>
    </source>
</evidence>
<reference evidence="14 15" key="1">
    <citation type="submission" date="2023-09" db="EMBL/GenBank/DDBJ databases">
        <authorList>
            <person name="Rey-Velasco X."/>
        </authorList>
    </citation>
    <scope>NUCLEOTIDE SEQUENCE [LARGE SCALE GENOMIC DNA]</scope>
    <source>
        <strain evidence="14 15">F390</strain>
    </source>
</reference>
<evidence type="ECO:0000256" key="5">
    <source>
        <dbReference type="ARBA" id="ARBA00022729"/>
    </source>
</evidence>
<dbReference type="InterPro" id="IPR037066">
    <property type="entry name" value="Plug_dom_sf"/>
</dbReference>
<dbReference type="Pfam" id="PF00593">
    <property type="entry name" value="TonB_dep_Rec_b-barrel"/>
    <property type="match status" value="1"/>
</dbReference>
<organism evidence="14 15">
    <name type="scientific">Croceicoccus esteveae</name>
    <dbReference type="NCBI Taxonomy" id="3075597"/>
    <lineage>
        <taxon>Bacteria</taxon>
        <taxon>Pseudomonadati</taxon>
        <taxon>Pseudomonadota</taxon>
        <taxon>Alphaproteobacteria</taxon>
        <taxon>Sphingomonadales</taxon>
        <taxon>Erythrobacteraceae</taxon>
        <taxon>Croceicoccus</taxon>
    </lineage>
</organism>
<dbReference type="InterPro" id="IPR036942">
    <property type="entry name" value="Beta-barrel_TonB_sf"/>
</dbReference>
<evidence type="ECO:0000256" key="8">
    <source>
        <dbReference type="ARBA" id="ARBA00023136"/>
    </source>
</evidence>
<proteinExistence type="inferred from homology"/>
<dbReference type="SUPFAM" id="SSF56935">
    <property type="entry name" value="Porins"/>
    <property type="match status" value="1"/>
</dbReference>
<evidence type="ECO:0000256" key="11">
    <source>
        <dbReference type="RuleBase" id="RU003357"/>
    </source>
</evidence>
<dbReference type="Proteomes" id="UP001259803">
    <property type="component" value="Unassembled WGS sequence"/>
</dbReference>
<feature type="domain" description="TonB-dependent receptor plug" evidence="13">
    <location>
        <begin position="42"/>
        <end position="149"/>
    </location>
</feature>
<keyword evidence="8 10" id="KW-0472">Membrane</keyword>
<evidence type="ECO:0000256" key="1">
    <source>
        <dbReference type="ARBA" id="ARBA00004571"/>
    </source>
</evidence>
<gene>
    <name evidence="14" type="ORF">RM533_13075</name>
</gene>
<keyword evidence="9 10" id="KW-0998">Cell outer membrane</keyword>
<accession>A0ABU2ZM49</accession>
<dbReference type="Gene3D" id="2.170.130.10">
    <property type="entry name" value="TonB-dependent receptor, plug domain"/>
    <property type="match status" value="1"/>
</dbReference>